<evidence type="ECO:0000313" key="2">
    <source>
        <dbReference type="EMBL" id="OIO33276.1"/>
    </source>
</evidence>
<protein>
    <recommendedName>
        <fullName evidence="4">TrbC/VirB2 family protein</fullName>
    </recommendedName>
</protein>
<dbReference type="Pfam" id="PF18895">
    <property type="entry name" value="T4SS_pilin"/>
    <property type="match status" value="1"/>
</dbReference>
<organism evidence="2 3">
    <name type="scientific">Candidatus Nomurabacteria bacterium CG1_02_47_685</name>
    <dbReference type="NCBI Taxonomy" id="1805282"/>
    <lineage>
        <taxon>Bacteria</taxon>
        <taxon>Candidatus Nomuraibacteriota</taxon>
    </lineage>
</organism>
<sequence length="113" mass="12057">MITRAILTVFPFVSLVPFARAGAPGVFVQNPVNYDDFPAFIEAVLAVVMKIGMPIVVLMIIFTGLSFVLARGNEKKLEDAKHSLVWTIVGAGILMGAWVLAQAVAATIKAIAD</sequence>
<accession>A0A1J4V809</accession>
<evidence type="ECO:0008006" key="4">
    <source>
        <dbReference type="Google" id="ProtNLM"/>
    </source>
</evidence>
<name>A0A1J4V809_9BACT</name>
<feature type="transmembrane region" description="Helical" evidence="1">
    <location>
        <begin position="84"/>
        <end position="108"/>
    </location>
</feature>
<dbReference type="AlphaFoldDB" id="A0A1J4V809"/>
<comment type="caution">
    <text evidence="2">The sequence shown here is derived from an EMBL/GenBank/DDBJ whole genome shotgun (WGS) entry which is preliminary data.</text>
</comment>
<dbReference type="InterPro" id="IPR043993">
    <property type="entry name" value="T4SS_pilin"/>
</dbReference>
<proteinExistence type="predicted"/>
<evidence type="ECO:0000256" key="1">
    <source>
        <dbReference type="SAM" id="Phobius"/>
    </source>
</evidence>
<keyword evidence="1" id="KW-1133">Transmembrane helix</keyword>
<keyword evidence="1" id="KW-0812">Transmembrane</keyword>
<evidence type="ECO:0000313" key="3">
    <source>
        <dbReference type="Proteomes" id="UP000183206"/>
    </source>
</evidence>
<gene>
    <name evidence="2" type="ORF">AUJ44_00605</name>
</gene>
<keyword evidence="1" id="KW-0472">Membrane</keyword>
<dbReference type="STRING" id="1805282.AUJ44_00605"/>
<dbReference type="EMBL" id="MNVO01000013">
    <property type="protein sequence ID" value="OIO33276.1"/>
    <property type="molecule type" value="Genomic_DNA"/>
</dbReference>
<reference evidence="2 3" key="1">
    <citation type="journal article" date="2016" name="Environ. Microbiol.">
        <title>Genomic resolution of a cold subsurface aquifer community provides metabolic insights for novel microbes adapted to high CO concentrations.</title>
        <authorList>
            <person name="Probst A.J."/>
            <person name="Castelle C.J."/>
            <person name="Singh A."/>
            <person name="Brown C.T."/>
            <person name="Anantharaman K."/>
            <person name="Sharon I."/>
            <person name="Hug L.A."/>
            <person name="Burstein D."/>
            <person name="Emerson J.B."/>
            <person name="Thomas B.C."/>
            <person name="Banfield J.F."/>
        </authorList>
    </citation>
    <scope>NUCLEOTIDE SEQUENCE [LARGE SCALE GENOMIC DNA]</scope>
    <source>
        <strain evidence="2">CG1_02_47_685</strain>
    </source>
</reference>
<feature type="transmembrane region" description="Helical" evidence="1">
    <location>
        <begin position="45"/>
        <end position="72"/>
    </location>
</feature>
<dbReference type="Proteomes" id="UP000183206">
    <property type="component" value="Unassembled WGS sequence"/>
</dbReference>